<reference evidence="1 2" key="1">
    <citation type="submission" date="2021-02" db="EMBL/GenBank/DDBJ databases">
        <authorList>
            <person name="Han P."/>
        </authorList>
    </citation>
    <scope>NUCLEOTIDE SEQUENCE [LARGE SCALE GENOMIC DNA]</scope>
    <source>
        <strain evidence="1">Candidatus Nitrospira sp. ZN2</strain>
    </source>
</reference>
<dbReference type="EMBL" id="CAJNBJ010000017">
    <property type="protein sequence ID" value="CAE6779320.1"/>
    <property type="molecule type" value="Genomic_DNA"/>
</dbReference>
<evidence type="ECO:0000313" key="1">
    <source>
        <dbReference type="EMBL" id="CAE6779320.1"/>
    </source>
</evidence>
<accession>A0ABM8RYV2</accession>
<dbReference type="Proteomes" id="UP000675880">
    <property type="component" value="Unassembled WGS sequence"/>
</dbReference>
<dbReference type="RefSeq" id="WP_213043462.1">
    <property type="nucleotide sequence ID" value="NZ_CAJNBJ010000017.1"/>
</dbReference>
<evidence type="ECO:0000313" key="2">
    <source>
        <dbReference type="Proteomes" id="UP000675880"/>
    </source>
</evidence>
<protein>
    <submittedName>
        <fullName evidence="1">Uncharacterized protein</fullName>
    </submittedName>
</protein>
<name>A0ABM8RYV2_9BACT</name>
<comment type="caution">
    <text evidence="1">The sequence shown here is derived from an EMBL/GenBank/DDBJ whole genome shotgun (WGS) entry which is preliminary data.</text>
</comment>
<gene>
    <name evidence="1" type="ORF">NSPZN2_40675</name>
</gene>
<sequence>MTLSTMDLADDDMYQQFAAEEDVPMDACHEWGYDRIVTLLPMGFFVPPESGPPMAARDARGYLLCVVSLGWVLHDIGGVASMKAVAYRLLSRGHLARYGDLLTCWDGIGEWGASDEPQD</sequence>
<organism evidence="1 2">
    <name type="scientific">Nitrospira defluvii</name>
    <dbReference type="NCBI Taxonomy" id="330214"/>
    <lineage>
        <taxon>Bacteria</taxon>
        <taxon>Pseudomonadati</taxon>
        <taxon>Nitrospirota</taxon>
        <taxon>Nitrospiria</taxon>
        <taxon>Nitrospirales</taxon>
        <taxon>Nitrospiraceae</taxon>
        <taxon>Nitrospira</taxon>
    </lineage>
</organism>
<keyword evidence="2" id="KW-1185">Reference proteome</keyword>
<proteinExistence type="predicted"/>